<organism evidence="1 2">
    <name type="scientific">Actinidia rufa</name>
    <dbReference type="NCBI Taxonomy" id="165716"/>
    <lineage>
        <taxon>Eukaryota</taxon>
        <taxon>Viridiplantae</taxon>
        <taxon>Streptophyta</taxon>
        <taxon>Embryophyta</taxon>
        <taxon>Tracheophyta</taxon>
        <taxon>Spermatophyta</taxon>
        <taxon>Magnoliopsida</taxon>
        <taxon>eudicotyledons</taxon>
        <taxon>Gunneridae</taxon>
        <taxon>Pentapetalae</taxon>
        <taxon>asterids</taxon>
        <taxon>Ericales</taxon>
        <taxon>Actinidiaceae</taxon>
        <taxon>Actinidia</taxon>
    </lineage>
</organism>
<keyword evidence="2" id="KW-1185">Reference proteome</keyword>
<accession>A0A7J0G4U5</accession>
<protein>
    <submittedName>
        <fullName evidence="1">Uncharacterized protein</fullName>
    </submittedName>
</protein>
<reference evidence="1 2" key="1">
    <citation type="submission" date="2019-07" db="EMBL/GenBank/DDBJ databases">
        <title>De Novo Assembly of kiwifruit Actinidia rufa.</title>
        <authorList>
            <person name="Sugita-Konishi S."/>
            <person name="Sato K."/>
            <person name="Mori E."/>
            <person name="Abe Y."/>
            <person name="Kisaki G."/>
            <person name="Hamano K."/>
            <person name="Suezawa K."/>
            <person name="Otani M."/>
            <person name="Fukuda T."/>
            <person name="Manabe T."/>
            <person name="Gomi K."/>
            <person name="Tabuchi M."/>
            <person name="Akimitsu K."/>
            <person name="Kataoka I."/>
        </authorList>
    </citation>
    <scope>NUCLEOTIDE SEQUENCE [LARGE SCALE GENOMIC DNA]</scope>
    <source>
        <strain evidence="2">cv. Fuchu</strain>
    </source>
</reference>
<proteinExistence type="predicted"/>
<evidence type="ECO:0000313" key="2">
    <source>
        <dbReference type="Proteomes" id="UP000585474"/>
    </source>
</evidence>
<dbReference type="GO" id="GO:0006508">
    <property type="term" value="P:proteolysis"/>
    <property type="evidence" value="ECO:0007669"/>
    <property type="project" value="InterPro"/>
</dbReference>
<dbReference type="Proteomes" id="UP000585474">
    <property type="component" value="Unassembled WGS sequence"/>
</dbReference>
<dbReference type="InterPro" id="IPR037219">
    <property type="entry name" value="Peptidase_M41-like"/>
</dbReference>
<gene>
    <name evidence="1" type="ORF">Acr_17g0013680</name>
</gene>
<dbReference type="PANTHER" id="PTHR33471:SF7">
    <property type="entry name" value="ATP-DEPENDENT ZINC METALLOPROTEASE-RELATED"/>
    <property type="match status" value="1"/>
</dbReference>
<sequence length="406" mass="44946">MAMSLYFPLPPHLTISSLSAITRPSVFYFDYPPPWNKICSRKRRQRAITSALKEWQEYEDAVKDKDLARALRFLKDISIEPDNDSSMESSRPPEGELSWIGWERDWEVLDTCLNAEDMRLVATAYSFLQNRGFLPNFGKCRNIVSKLSPKKWGLSGSSSVVLVAFLGGLSFLVNQGIDVRPNLAALLGLAVMDSIFLGGSCLAQISSYWPPYRRRIIVHEAGHLLTAYLMGCPIRGVILDPIVAVQMGIQGQVAQIICASGHFFSMSGAAFYLNCFLPVWAFDVSTQPLAVSCSLLPCITFAVDIVRCLCPYCMVLFAGIAAEALIYGEAEGGENDENLFRGVCVLLEPPLSVAQMSNQARWSVLQSYNLLKWHKRAHQAAVKALECGGSLSVVIKRIEEAMSSSR</sequence>
<name>A0A7J0G4U5_9ERIC</name>
<dbReference type="OrthoDB" id="66620at2759"/>
<dbReference type="SUPFAM" id="SSF140990">
    <property type="entry name" value="FtsH protease domain-like"/>
    <property type="match status" value="1"/>
</dbReference>
<comment type="caution">
    <text evidence="1">The sequence shown here is derived from an EMBL/GenBank/DDBJ whole genome shotgun (WGS) entry which is preliminary data.</text>
</comment>
<dbReference type="GO" id="GO:0005524">
    <property type="term" value="F:ATP binding"/>
    <property type="evidence" value="ECO:0007669"/>
    <property type="project" value="InterPro"/>
</dbReference>
<dbReference type="GO" id="GO:0004176">
    <property type="term" value="F:ATP-dependent peptidase activity"/>
    <property type="evidence" value="ECO:0007669"/>
    <property type="project" value="InterPro"/>
</dbReference>
<dbReference type="EMBL" id="BJWL01000017">
    <property type="protein sequence ID" value="GFZ05796.1"/>
    <property type="molecule type" value="Genomic_DNA"/>
</dbReference>
<dbReference type="PANTHER" id="PTHR33471">
    <property type="entry name" value="ATP-DEPENDENT ZINC METALLOPROTEASE-RELATED"/>
    <property type="match status" value="1"/>
</dbReference>
<dbReference type="GO" id="GO:0004222">
    <property type="term" value="F:metalloendopeptidase activity"/>
    <property type="evidence" value="ECO:0007669"/>
    <property type="project" value="InterPro"/>
</dbReference>
<evidence type="ECO:0000313" key="1">
    <source>
        <dbReference type="EMBL" id="GFZ05796.1"/>
    </source>
</evidence>
<dbReference type="AlphaFoldDB" id="A0A7J0G4U5"/>